<dbReference type="Gene3D" id="2.60.40.4150">
    <property type="entry name" value="Type VI secretion system, lipoprotein SciN"/>
    <property type="match status" value="1"/>
</dbReference>
<dbReference type="PANTHER" id="PTHR37625">
    <property type="entry name" value="OUTER MEMBRANE LIPOPROTEIN-RELATED"/>
    <property type="match status" value="1"/>
</dbReference>
<name>A0A433ZWC7_MORMO</name>
<keyword evidence="1" id="KW-0449">Lipoprotein</keyword>
<evidence type="ECO:0000313" key="1">
    <source>
        <dbReference type="EMBL" id="RUT66433.1"/>
    </source>
</evidence>
<dbReference type="OrthoDB" id="6507069at2"/>
<comment type="caution">
    <text evidence="1">The sequence shown here is derived from an EMBL/GenBank/DDBJ whole genome shotgun (WGS) entry which is preliminary data.</text>
</comment>
<reference evidence="1 2" key="1">
    <citation type="submission" date="2017-08" db="EMBL/GenBank/DDBJ databases">
        <title>Draft genome sequence of pheromone producing symbiont Morganella morganii, of the female New Zealand grass grub Costelytra giveni.</title>
        <authorList>
            <person name="Laugraud A."/>
            <person name="Young S.D."/>
            <person name="Hurst M.H."/>
        </authorList>
    </citation>
    <scope>NUCLEOTIDE SEQUENCE [LARGE SCALE GENOMIC DNA]</scope>
    <source>
        <strain evidence="1 2">MMsCG</strain>
    </source>
</reference>
<dbReference type="PANTHER" id="PTHR37625:SF4">
    <property type="entry name" value="OUTER MEMBRANE LIPOPROTEIN"/>
    <property type="match status" value="1"/>
</dbReference>
<dbReference type="PROSITE" id="PS51257">
    <property type="entry name" value="PROKAR_LIPOPROTEIN"/>
    <property type="match status" value="1"/>
</dbReference>
<protein>
    <submittedName>
        <fullName evidence="1">Type VI secretion system-associated lipoprotein</fullName>
    </submittedName>
</protein>
<dbReference type="EMBL" id="NRQY01000001">
    <property type="protein sequence ID" value="RUT66433.1"/>
    <property type="molecule type" value="Genomic_DNA"/>
</dbReference>
<dbReference type="AlphaFoldDB" id="A0A433ZWC7"/>
<dbReference type="Pfam" id="PF12790">
    <property type="entry name" value="T6SS-SciN"/>
    <property type="match status" value="1"/>
</dbReference>
<gene>
    <name evidence="1" type="ORF">CKG00_08515</name>
</gene>
<dbReference type="InterPro" id="IPR017734">
    <property type="entry name" value="T6SS_SciN"/>
</dbReference>
<organism evidence="1 2">
    <name type="scientific">Morganella morganii</name>
    <name type="common">Proteus morganii</name>
    <dbReference type="NCBI Taxonomy" id="582"/>
    <lineage>
        <taxon>Bacteria</taxon>
        <taxon>Pseudomonadati</taxon>
        <taxon>Pseudomonadota</taxon>
        <taxon>Gammaproteobacteria</taxon>
        <taxon>Enterobacterales</taxon>
        <taxon>Morganellaceae</taxon>
        <taxon>Morganella</taxon>
    </lineage>
</organism>
<proteinExistence type="predicted"/>
<dbReference type="NCBIfam" id="TIGR03352">
    <property type="entry name" value="VI_chp_3"/>
    <property type="match status" value="1"/>
</dbReference>
<sequence length="169" mass="19037">MPDYRRWIRCLLAVPGIAFLSSCSLIWPDTPEPLPADRTVSLRIDAAARINTDNAGNALPVRVCVFEISRDDWQPLGLYRNAPCDEAAPDPVMIRQMQHILTPGESRRYSFAIPRETTRWLLVAAEFQIPGKNKNTVLINTEINKNSNVVVVVRERSLTQMKAPVSDKP</sequence>
<accession>A0A433ZWC7</accession>
<evidence type="ECO:0000313" key="2">
    <source>
        <dbReference type="Proteomes" id="UP000286908"/>
    </source>
</evidence>
<dbReference type="Proteomes" id="UP000286908">
    <property type="component" value="Unassembled WGS sequence"/>
</dbReference>
<dbReference type="InterPro" id="IPR038706">
    <property type="entry name" value="Type_VI_SciN-like_sf"/>
</dbReference>